<dbReference type="InterPro" id="IPR020942">
    <property type="entry name" value="Cyt_c_III_dom"/>
</dbReference>
<keyword evidence="1" id="KW-0813">Transport</keyword>
<evidence type="ECO:0000256" key="2">
    <source>
        <dbReference type="ARBA" id="ARBA00022617"/>
    </source>
</evidence>
<evidence type="ECO:0000313" key="9">
    <source>
        <dbReference type="Proteomes" id="UP000811844"/>
    </source>
</evidence>
<dbReference type="Gene3D" id="3.90.10.10">
    <property type="entry name" value="Cytochrome C3"/>
    <property type="match status" value="1"/>
</dbReference>
<dbReference type="InterPro" id="IPR036280">
    <property type="entry name" value="Multihaem_cyt_sf"/>
</dbReference>
<evidence type="ECO:0000259" key="7">
    <source>
        <dbReference type="Pfam" id="PF02085"/>
    </source>
</evidence>
<keyword evidence="3" id="KW-0479">Metal-binding</keyword>
<organism evidence="8 9">
    <name type="scientific">Shewanella intestini</name>
    <dbReference type="NCBI Taxonomy" id="2017544"/>
    <lineage>
        <taxon>Bacteria</taxon>
        <taxon>Pseudomonadati</taxon>
        <taxon>Pseudomonadota</taxon>
        <taxon>Gammaproteobacteria</taxon>
        <taxon>Alteromonadales</taxon>
        <taxon>Shewanellaceae</taxon>
        <taxon>Shewanella</taxon>
    </lineage>
</organism>
<feature type="signal peptide" evidence="6">
    <location>
        <begin position="1"/>
        <end position="18"/>
    </location>
</feature>
<evidence type="ECO:0000256" key="1">
    <source>
        <dbReference type="ARBA" id="ARBA00022448"/>
    </source>
</evidence>
<feature type="domain" description="Class III cytochrome C" evidence="7">
    <location>
        <begin position="18"/>
        <end position="75"/>
    </location>
</feature>
<keyword evidence="4" id="KW-0249">Electron transport</keyword>
<feature type="chain" id="PRO_5045327339" description="Class III cytochrome C domain-containing protein" evidence="6">
    <location>
        <begin position="19"/>
        <end position="75"/>
    </location>
</feature>
<dbReference type="EMBL" id="JAAIKR010000010">
    <property type="protein sequence ID" value="MBR9728543.1"/>
    <property type="molecule type" value="Genomic_DNA"/>
</dbReference>
<evidence type="ECO:0000256" key="6">
    <source>
        <dbReference type="SAM" id="SignalP"/>
    </source>
</evidence>
<keyword evidence="5" id="KW-0408">Iron</keyword>
<dbReference type="Pfam" id="PF02085">
    <property type="entry name" value="Cytochrom_CIII"/>
    <property type="match status" value="1"/>
</dbReference>
<keyword evidence="9" id="KW-1185">Reference proteome</keyword>
<evidence type="ECO:0000313" key="8">
    <source>
        <dbReference type="EMBL" id="MBR9728543.1"/>
    </source>
</evidence>
<evidence type="ECO:0000256" key="3">
    <source>
        <dbReference type="ARBA" id="ARBA00022723"/>
    </source>
</evidence>
<protein>
    <recommendedName>
        <fullName evidence="7">Class III cytochrome C domain-containing protein</fullName>
    </recommendedName>
</protein>
<comment type="caution">
    <text evidence="8">The sequence shown here is derived from an EMBL/GenBank/DDBJ whole genome shotgun (WGS) entry which is preliminary data.</text>
</comment>
<accession>A0ABS5I3D9</accession>
<evidence type="ECO:0000256" key="5">
    <source>
        <dbReference type="ARBA" id="ARBA00023004"/>
    </source>
</evidence>
<sequence>MKYLAFIAALTFTGSVYAVDCVECHEKVNVEEHTEMDATMATCNDCHDMDSAHEIDKEVHTPELTIKECADCHEQ</sequence>
<proteinExistence type="predicted"/>
<evidence type="ECO:0000256" key="4">
    <source>
        <dbReference type="ARBA" id="ARBA00022982"/>
    </source>
</evidence>
<reference evidence="8 9" key="1">
    <citation type="submission" date="2020-02" db="EMBL/GenBank/DDBJ databases">
        <title>Shewanella WXL01 sp. nov., a marine bacterium isolated from green algae in Luhuitou Fringing Reef (Northern South China Sea).</title>
        <authorList>
            <person name="Wang X."/>
        </authorList>
    </citation>
    <scope>NUCLEOTIDE SEQUENCE [LARGE SCALE GENOMIC DNA]</scope>
    <source>
        <strain evidence="8 9">MCCC 1A01895</strain>
    </source>
</reference>
<dbReference type="SUPFAM" id="SSF48695">
    <property type="entry name" value="Multiheme cytochromes"/>
    <property type="match status" value="1"/>
</dbReference>
<keyword evidence="2" id="KW-0349">Heme</keyword>
<dbReference type="RefSeq" id="WP_153664121.1">
    <property type="nucleotide sequence ID" value="NZ_JAAIKR010000010.1"/>
</dbReference>
<name>A0ABS5I3D9_9GAMM</name>
<dbReference type="Proteomes" id="UP000811844">
    <property type="component" value="Unassembled WGS sequence"/>
</dbReference>
<keyword evidence="6" id="KW-0732">Signal</keyword>
<gene>
    <name evidence="8" type="ORF">G3R48_11205</name>
</gene>